<evidence type="ECO:0000313" key="3">
    <source>
        <dbReference type="Proteomes" id="UP000308768"/>
    </source>
</evidence>
<sequence>MAKRAAAGLAAAAARPKKTKRLKGPSKKALKKAATAATTATATATAAAATAAATPRASSVPRFRLFLGSLQQEPSQQQDNTRFRGIEEEATATTTREAATTRVAAIIIPTTQLAKDRVKEVERATTKVPNAIPKAFSFISV</sequence>
<protein>
    <submittedName>
        <fullName evidence="2">Uncharacterized protein</fullName>
    </submittedName>
</protein>
<feature type="region of interest" description="Disordered" evidence="1">
    <location>
        <begin position="1"/>
        <end position="31"/>
    </location>
</feature>
<feature type="compositionally biased region" description="Low complexity" evidence="1">
    <location>
        <begin position="1"/>
        <end position="14"/>
    </location>
</feature>
<feature type="compositionally biased region" description="Basic residues" evidence="1">
    <location>
        <begin position="15"/>
        <end position="31"/>
    </location>
</feature>
<keyword evidence="3" id="KW-1185">Reference proteome</keyword>
<comment type="caution">
    <text evidence="2">The sequence shown here is derived from an EMBL/GenBank/DDBJ whole genome shotgun (WGS) entry which is preliminary data.</text>
</comment>
<organism evidence="2 3">
    <name type="scientific">Cryomyces minteri</name>
    <dbReference type="NCBI Taxonomy" id="331657"/>
    <lineage>
        <taxon>Eukaryota</taxon>
        <taxon>Fungi</taxon>
        <taxon>Dikarya</taxon>
        <taxon>Ascomycota</taxon>
        <taxon>Pezizomycotina</taxon>
        <taxon>Dothideomycetes</taxon>
        <taxon>Dothideomycetes incertae sedis</taxon>
        <taxon>Cryomyces</taxon>
    </lineage>
</organism>
<evidence type="ECO:0000313" key="2">
    <source>
        <dbReference type="EMBL" id="TKA66136.1"/>
    </source>
</evidence>
<proteinExistence type="predicted"/>
<accession>A0A4U0WTY7</accession>
<evidence type="ECO:0000256" key="1">
    <source>
        <dbReference type="SAM" id="MobiDB-lite"/>
    </source>
</evidence>
<dbReference type="Proteomes" id="UP000308768">
    <property type="component" value="Unassembled WGS sequence"/>
</dbReference>
<reference evidence="2 3" key="1">
    <citation type="submission" date="2017-03" db="EMBL/GenBank/DDBJ databases">
        <title>Genomes of endolithic fungi from Antarctica.</title>
        <authorList>
            <person name="Coleine C."/>
            <person name="Masonjones S."/>
            <person name="Stajich J.E."/>
        </authorList>
    </citation>
    <scope>NUCLEOTIDE SEQUENCE [LARGE SCALE GENOMIC DNA]</scope>
    <source>
        <strain evidence="2 3">CCFEE 5187</strain>
    </source>
</reference>
<dbReference type="EMBL" id="NAJN01001055">
    <property type="protein sequence ID" value="TKA66136.1"/>
    <property type="molecule type" value="Genomic_DNA"/>
</dbReference>
<gene>
    <name evidence="2" type="ORF">B0A49_11632</name>
</gene>
<dbReference type="AlphaFoldDB" id="A0A4U0WTY7"/>
<name>A0A4U0WTY7_9PEZI</name>